<name>A0ABR3WG36_9PEZI</name>
<dbReference type="EMBL" id="JAWRVE010000089">
    <property type="protein sequence ID" value="KAL1860712.1"/>
    <property type="molecule type" value="Genomic_DNA"/>
</dbReference>
<dbReference type="Proteomes" id="UP001583177">
    <property type="component" value="Unassembled WGS sequence"/>
</dbReference>
<keyword evidence="2" id="KW-1185">Reference proteome</keyword>
<comment type="caution">
    <text evidence="1">The sequence shown here is derived from an EMBL/GenBank/DDBJ whole genome shotgun (WGS) entry which is preliminary data.</text>
</comment>
<gene>
    <name evidence="1" type="ORF">Daus18300_009055</name>
</gene>
<evidence type="ECO:0000313" key="1">
    <source>
        <dbReference type="EMBL" id="KAL1860712.1"/>
    </source>
</evidence>
<sequence length="406" mass="44996">MLYSVLVGAGTITSIGARTDSSMKTTPQLHWSKQVLDRPETAVPSPRNTKAIIGATISENTGCQSAPARLRESVPMLEEMSTFPSYWEVTERQLGLGIQGGQPAVAILQFNQTWVKMMGANKKSIMLSQRAIYISDLNNMFGVQVSICTGIARRVRLRDLLADLLPVYVSGLVVKPPLWDSLFNKSDVISALRGSDIRQWLESLDSACRAEFEGLVFAMLYLLRDTGIDRKGDHFVVACVQSELPFQCFKIPCKKENYWSRMLIDSEDSATFAYVTTQCLETAALRCCRPSPSWSNSTALLGTAVSQDRLAATQATAAASALSKWSLKDDEAYLIGRPDKALYVQVKRPMGSDPHLLVSLSTIPPEFLKRLFRKDKLRRLREKKCYDMYAESVVISVGKAGADSQT</sequence>
<reference evidence="1 2" key="1">
    <citation type="journal article" date="2024" name="IMA Fungus">
        <title>IMA Genome - F19 : A genome assembly and annotation guide to empower mycologists, including annotated draft genome sequences of Ceratocystis pirilliformis, Diaporthe australafricana, Fusarium ophioides, Paecilomyces lecythidis, and Sporothrix stenoceras.</title>
        <authorList>
            <person name="Aylward J."/>
            <person name="Wilson A.M."/>
            <person name="Visagie C.M."/>
            <person name="Spraker J."/>
            <person name="Barnes I."/>
            <person name="Buitendag C."/>
            <person name="Ceriani C."/>
            <person name="Del Mar Angel L."/>
            <person name="du Plessis D."/>
            <person name="Fuchs T."/>
            <person name="Gasser K."/>
            <person name="Kramer D."/>
            <person name="Li W."/>
            <person name="Munsamy K."/>
            <person name="Piso A."/>
            <person name="Price J.L."/>
            <person name="Sonnekus B."/>
            <person name="Thomas C."/>
            <person name="van der Nest A."/>
            <person name="van Dijk A."/>
            <person name="van Heerden A."/>
            <person name="van Vuuren N."/>
            <person name="Yilmaz N."/>
            <person name="Duong T.A."/>
            <person name="van der Merwe N.A."/>
            <person name="Wingfield M.J."/>
            <person name="Wingfield B.D."/>
        </authorList>
    </citation>
    <scope>NUCLEOTIDE SEQUENCE [LARGE SCALE GENOMIC DNA]</scope>
    <source>
        <strain evidence="1 2">CMW 18300</strain>
    </source>
</reference>
<organism evidence="1 2">
    <name type="scientific">Diaporthe australafricana</name>
    <dbReference type="NCBI Taxonomy" id="127596"/>
    <lineage>
        <taxon>Eukaryota</taxon>
        <taxon>Fungi</taxon>
        <taxon>Dikarya</taxon>
        <taxon>Ascomycota</taxon>
        <taxon>Pezizomycotina</taxon>
        <taxon>Sordariomycetes</taxon>
        <taxon>Sordariomycetidae</taxon>
        <taxon>Diaporthales</taxon>
        <taxon>Diaporthaceae</taxon>
        <taxon>Diaporthe</taxon>
    </lineage>
</organism>
<proteinExistence type="predicted"/>
<evidence type="ECO:0000313" key="2">
    <source>
        <dbReference type="Proteomes" id="UP001583177"/>
    </source>
</evidence>
<protein>
    <submittedName>
        <fullName evidence="1">Uncharacterized protein</fullName>
    </submittedName>
</protein>
<accession>A0ABR3WG36</accession>